<keyword evidence="7 15" id="KW-0479">Metal-binding</keyword>
<keyword evidence="5 15" id="KW-0548">Nucleotidyltransferase</keyword>
<dbReference type="Pfam" id="PF22912">
    <property type="entry name" value="zf-DPOE"/>
    <property type="match status" value="1"/>
</dbReference>
<comment type="catalytic activity">
    <reaction evidence="15">
        <text>DNA(n) + a 2'-deoxyribonucleoside 5'-triphosphate = DNA(n+1) + diphosphate</text>
        <dbReference type="Rhea" id="RHEA:22508"/>
        <dbReference type="Rhea" id="RHEA-COMP:17339"/>
        <dbReference type="Rhea" id="RHEA-COMP:17340"/>
        <dbReference type="ChEBI" id="CHEBI:33019"/>
        <dbReference type="ChEBI" id="CHEBI:61560"/>
        <dbReference type="ChEBI" id="CHEBI:173112"/>
        <dbReference type="EC" id="2.7.7.7"/>
    </reaction>
</comment>
<dbReference type="InterPro" id="IPR042087">
    <property type="entry name" value="DNA_pol_B_thumb"/>
</dbReference>
<dbReference type="GO" id="GO:0051539">
    <property type="term" value="F:4 iron, 4 sulfur cluster binding"/>
    <property type="evidence" value="ECO:0007669"/>
    <property type="project" value="UniProtKB-KW"/>
</dbReference>
<dbReference type="GO" id="GO:0003887">
    <property type="term" value="F:DNA-directed DNA polymerase activity"/>
    <property type="evidence" value="ECO:0007669"/>
    <property type="project" value="UniProtKB-KW"/>
</dbReference>
<dbReference type="CDD" id="cd05779">
    <property type="entry name" value="DNA_polB_epsilon_exo"/>
    <property type="match status" value="1"/>
</dbReference>
<dbReference type="OrthoDB" id="10060449at2759"/>
<evidence type="ECO:0000256" key="5">
    <source>
        <dbReference type="ARBA" id="ARBA00022695"/>
    </source>
</evidence>
<dbReference type="FunFam" id="1.10.132.60:FF:000003">
    <property type="entry name" value="DNA polymerase epsilon catalytic subunit"/>
    <property type="match status" value="1"/>
</dbReference>
<dbReference type="SMART" id="SM01159">
    <property type="entry name" value="DUF1744"/>
    <property type="match status" value="1"/>
</dbReference>
<dbReference type="GO" id="GO:0008622">
    <property type="term" value="C:epsilon DNA polymerase complex"/>
    <property type="evidence" value="ECO:0007669"/>
    <property type="project" value="InterPro"/>
</dbReference>
<keyword evidence="10 15" id="KW-0239">DNA-directed DNA polymerase</keyword>
<keyword evidence="4 15" id="KW-0808">Transferase</keyword>
<keyword evidence="18" id="KW-1185">Reference proteome</keyword>
<protein>
    <recommendedName>
        <fullName evidence="15">DNA polymerase epsilon catalytic subunit</fullName>
        <ecNumber evidence="15">2.7.7.7</ecNumber>
    </recommendedName>
</protein>
<dbReference type="Gene3D" id="3.30.342.10">
    <property type="entry name" value="DNA Polymerase, chain B, domain 1"/>
    <property type="match status" value="1"/>
</dbReference>
<comment type="cofactor">
    <cofactor evidence="15">
        <name>[4Fe-4S] cluster</name>
        <dbReference type="ChEBI" id="CHEBI:49883"/>
    </cofactor>
</comment>
<keyword evidence="3 15" id="KW-0004">4Fe-4S</keyword>
<evidence type="ECO:0000256" key="11">
    <source>
        <dbReference type="ARBA" id="ARBA00023004"/>
    </source>
</evidence>
<evidence type="ECO:0000256" key="9">
    <source>
        <dbReference type="ARBA" id="ARBA00022833"/>
    </source>
</evidence>
<comment type="subcellular location">
    <subcellularLocation>
        <location evidence="1 15">Nucleus</location>
    </subcellularLocation>
</comment>
<dbReference type="InterPro" id="IPR006133">
    <property type="entry name" value="DNA-dir_DNA_pol_B_exonuc"/>
</dbReference>
<dbReference type="GO" id="GO:0008270">
    <property type="term" value="F:zinc ion binding"/>
    <property type="evidence" value="ECO:0007669"/>
    <property type="project" value="UniProtKB-KW"/>
</dbReference>
<dbReference type="Gene3D" id="3.90.1600.10">
    <property type="entry name" value="Palm domain of DNA polymerase"/>
    <property type="match status" value="1"/>
</dbReference>
<proteinExistence type="inferred from homology"/>
<dbReference type="EMBL" id="LXWW01000009">
    <property type="protein sequence ID" value="OAO18059.1"/>
    <property type="molecule type" value="Genomic_DNA"/>
</dbReference>
<evidence type="ECO:0000256" key="6">
    <source>
        <dbReference type="ARBA" id="ARBA00022705"/>
    </source>
</evidence>
<dbReference type="InterPro" id="IPR013697">
    <property type="entry name" value="DNA_pol_e_suA_C"/>
</dbReference>
<keyword evidence="6 15" id="KW-0235">DNA replication</keyword>
<keyword evidence="8 15" id="KW-0863">Zinc-finger</keyword>
<dbReference type="PANTHER" id="PTHR10670:SF0">
    <property type="entry name" value="DNA POLYMERASE EPSILON CATALYTIC SUBUNIT A"/>
    <property type="match status" value="1"/>
</dbReference>
<dbReference type="Pfam" id="PF08490">
    <property type="entry name" value="DUF1744"/>
    <property type="match status" value="1"/>
</dbReference>
<evidence type="ECO:0000313" key="17">
    <source>
        <dbReference type="EMBL" id="OAO18059.1"/>
    </source>
</evidence>
<accession>A0A196SQL8</accession>
<keyword evidence="12 15" id="KW-0411">Iron-sulfur</keyword>
<dbReference type="GO" id="GO:0008310">
    <property type="term" value="F:single-stranded DNA 3'-5' DNA exonuclease activity"/>
    <property type="evidence" value="ECO:0007669"/>
    <property type="project" value="TreeGrafter"/>
</dbReference>
<dbReference type="InterPro" id="IPR012337">
    <property type="entry name" value="RNaseH-like_sf"/>
</dbReference>
<dbReference type="GO" id="GO:0000166">
    <property type="term" value="F:nucleotide binding"/>
    <property type="evidence" value="ECO:0007669"/>
    <property type="project" value="InterPro"/>
</dbReference>
<dbReference type="Gene3D" id="1.10.132.60">
    <property type="entry name" value="DNA polymerase family B, C-terminal domain"/>
    <property type="match status" value="1"/>
</dbReference>
<dbReference type="SUPFAM" id="SSF53098">
    <property type="entry name" value="Ribonuclease H-like"/>
    <property type="match status" value="1"/>
</dbReference>
<dbReference type="InterPro" id="IPR036397">
    <property type="entry name" value="RNaseH_sf"/>
</dbReference>
<evidence type="ECO:0000259" key="16">
    <source>
        <dbReference type="SMART" id="SM01159"/>
    </source>
</evidence>
<evidence type="ECO:0000313" key="18">
    <source>
        <dbReference type="Proteomes" id="UP000078348"/>
    </source>
</evidence>
<keyword evidence="9 15" id="KW-0862">Zinc</keyword>
<evidence type="ECO:0000256" key="10">
    <source>
        <dbReference type="ARBA" id="ARBA00022932"/>
    </source>
</evidence>
<comment type="function">
    <text evidence="15">DNA polymerase II participates in chromosomal DNA replication.</text>
</comment>
<dbReference type="InterPro" id="IPR055191">
    <property type="entry name" value="POL2_thumb"/>
</dbReference>
<evidence type="ECO:0000256" key="7">
    <source>
        <dbReference type="ARBA" id="ARBA00022723"/>
    </source>
</evidence>
<evidence type="ECO:0000256" key="12">
    <source>
        <dbReference type="ARBA" id="ARBA00023014"/>
    </source>
</evidence>
<dbReference type="FunFam" id="3.90.1600.10:FF:000006">
    <property type="entry name" value="DNA polymerase epsilon catalytic subunit"/>
    <property type="match status" value="1"/>
</dbReference>
<dbReference type="CDD" id="cd05535">
    <property type="entry name" value="POLBc_epsilon"/>
    <property type="match status" value="1"/>
</dbReference>
<dbReference type="InterPro" id="IPR006172">
    <property type="entry name" value="DNA-dir_DNA_pol_B"/>
</dbReference>
<dbReference type="GO" id="GO:0000278">
    <property type="term" value="P:mitotic cell cycle"/>
    <property type="evidence" value="ECO:0007669"/>
    <property type="project" value="TreeGrafter"/>
</dbReference>
<dbReference type="InterPro" id="IPR054475">
    <property type="entry name" value="Znf-DPOE"/>
</dbReference>
<evidence type="ECO:0000256" key="2">
    <source>
        <dbReference type="ARBA" id="ARBA00005755"/>
    </source>
</evidence>
<dbReference type="Pfam" id="PF03104">
    <property type="entry name" value="DNA_pol_B_exo1"/>
    <property type="match status" value="1"/>
</dbReference>
<dbReference type="InterPro" id="IPR029703">
    <property type="entry name" value="POL2"/>
</dbReference>
<comment type="caution">
    <text evidence="17">The sequence shown here is derived from an EMBL/GenBank/DDBJ whole genome shotgun (WGS) entry which is preliminary data.</text>
</comment>
<name>A0A196SQL8_BLAHN</name>
<reference evidence="17 18" key="1">
    <citation type="submission" date="2016-05" db="EMBL/GenBank/DDBJ databases">
        <title>Nuclear genome of Blastocystis sp. subtype 1 NandII.</title>
        <authorList>
            <person name="Gentekaki E."/>
            <person name="Curtis B."/>
            <person name="Stairs C."/>
            <person name="Eme L."/>
            <person name="Herman E."/>
            <person name="Klimes V."/>
            <person name="Arias M.C."/>
            <person name="Elias M."/>
            <person name="Hilliou F."/>
            <person name="Klute M."/>
            <person name="Malik S.-B."/>
            <person name="Pightling A."/>
            <person name="Rachubinski R."/>
            <person name="Salas D."/>
            <person name="Schlacht A."/>
            <person name="Suga H."/>
            <person name="Archibald J."/>
            <person name="Ball S.G."/>
            <person name="Clark G."/>
            <person name="Dacks J."/>
            <person name="Van Der Giezen M."/>
            <person name="Tsaousis A."/>
            <person name="Roger A."/>
        </authorList>
    </citation>
    <scope>NUCLEOTIDE SEQUENCE [LARGE SCALE GENOMIC DNA]</scope>
    <source>
        <strain evidence="18">ATCC 50177 / NandII</strain>
    </source>
</reference>
<dbReference type="FunFam" id="3.30.420.10:FF:000010">
    <property type="entry name" value="DNA polymerase epsilon catalytic subunit"/>
    <property type="match status" value="1"/>
</dbReference>
<organism evidence="17 18">
    <name type="scientific">Blastocystis sp. subtype 1 (strain ATCC 50177 / NandII)</name>
    <dbReference type="NCBI Taxonomy" id="478820"/>
    <lineage>
        <taxon>Eukaryota</taxon>
        <taxon>Sar</taxon>
        <taxon>Stramenopiles</taxon>
        <taxon>Bigyra</taxon>
        <taxon>Opalozoa</taxon>
        <taxon>Opalinata</taxon>
        <taxon>Blastocystidae</taxon>
        <taxon>Blastocystis</taxon>
    </lineage>
</organism>
<gene>
    <name evidence="17" type="ORF">AV274_0207</name>
</gene>
<evidence type="ECO:0000256" key="15">
    <source>
        <dbReference type="RuleBase" id="RU365029"/>
    </source>
</evidence>
<dbReference type="GO" id="GO:0006297">
    <property type="term" value="P:nucleotide-excision repair, DNA gap filling"/>
    <property type="evidence" value="ECO:0007669"/>
    <property type="project" value="TreeGrafter"/>
</dbReference>
<dbReference type="InterPro" id="IPR043502">
    <property type="entry name" value="DNA/RNA_pol_sf"/>
</dbReference>
<dbReference type="Proteomes" id="UP000078348">
    <property type="component" value="Unassembled WGS sequence"/>
</dbReference>
<keyword evidence="11 15" id="KW-0408">Iron</keyword>
<evidence type="ECO:0000256" key="13">
    <source>
        <dbReference type="ARBA" id="ARBA00023125"/>
    </source>
</evidence>
<dbReference type="InterPro" id="IPR023211">
    <property type="entry name" value="DNA_pol_palm_dom_sf"/>
</dbReference>
<dbReference type="SUPFAM" id="SSF56672">
    <property type="entry name" value="DNA/RNA polymerases"/>
    <property type="match status" value="1"/>
</dbReference>
<dbReference type="SMART" id="SM00486">
    <property type="entry name" value="POLBc"/>
    <property type="match status" value="1"/>
</dbReference>
<evidence type="ECO:0000256" key="3">
    <source>
        <dbReference type="ARBA" id="ARBA00022485"/>
    </source>
</evidence>
<dbReference type="Pfam" id="PF22634">
    <property type="entry name" value="POL2_thumb"/>
    <property type="match status" value="1"/>
</dbReference>
<dbReference type="GO" id="GO:0006287">
    <property type="term" value="P:base-excision repair, gap-filling"/>
    <property type="evidence" value="ECO:0007669"/>
    <property type="project" value="TreeGrafter"/>
</dbReference>
<sequence>MESEEEVDFSDYEIEDLFKSAPKEYQKGSSITAAKNNALDEKFGYETYSEGPKRLGWLLNLVNTVVSKEGVPDQAGLDCFFIEQNGNLFKSTVIYRPYFYIAVKKGTEKIVASYMERKYRQQLSDVQIVGRLDVDKIEHITGVPSTYIQLLFYNVSDLLDIRKDVFEYLKTNSTSSLSLEEDHLSESDTALHTRLMSEDPCFLITDIREYDVPYLARVCIDLNIRVGCWYDVTSDGGTIKVTRQEHILTPSNPKVFAFDIECSKAPLKFPNAEVDAIYMISIMIDGRGILIINRDIVTKDINDFEYTPHPDYKGPFHVYNEPSEEALLKRFYRLIEEEKPNIFVSFNGDFFDWPFIRDRSQIYGINMQDEIGMREVMGEFRGRSAVHLDCFAWVKRDSYLPHGSQGLKAVTRAKLGYDPIEIDAEDMLRFAIEDPFYMASYSVSDAVATYYLYMKYVHLFIYSLCTVIPMSSEDVLRKGSGTLCEMLLSVESYKNGIIYPNKQVEDPCRFYNGHLLEADTYIGGTVECLESGVYRNDIPYEFNMDATAFEELIESVDMMLTFSIEMENGLKRHDVTNYREVRQQIIYMLEMLRDRPHRHETPVIYHLDVGAMYPNIILSNRLQPTAITNRSICASCPYNNDCNRCKKVMPWKWRGDYLPLNKSEFDQINNQYRKDKHEQVEEKLPAEVKKRAKEYCRKVYHKMKETTVEMREATICQREHPFYVSTVKAFRDRRYEWVMCFLCALMTHTPQVQETNKGSSQEVLLYDSLQLAHKCILNSFYGYVMRKGARWRSMEMAGVVTHLGGTIITGARKLVERVGRPLELDTDGIWCALPSSFPQSFKWQTAKGAYPMAFPCVMLNYQVHKLYTNHQYQMEVDPVKHVFNTRSENSIFFELDGPYRAMVLPASTEEGRLLKKRYAVFNLDGSMAELKGFELKRRGELQIIKIFQAQVFEKFLLGKNLEECYAEVAKVADVWLDVLFSQGENIENEELIELISESKSMSKQLSEYGEQKSTGITTAKRLAEFLGDEMVKSAGTTCTMIISRFPPGQPVTERAIPTPIFNTEPKIRNYFLRKWSKDSSIQDFDIRNFIDWDYYIDRFSTTVRKIITIPAGLQNIDNPVARVKEPDWLRKMMQQKRATSNQRRISDLFRRAAPVVSPLNAGISGATSEGDVTNEGGEGDVTTTQLGEAGENEEAMEEVLPEWDEATIPATKEPVRAPRASVKRSADFEAWLRQRKQSWAESRRRLVESAGPTPLPTSSAAPTGYYQVLEIQPSDDSTVVLWAVNPAGQLQRVPVTVLHTLYLNSKKPLEDPSLQSVALTLPLEQEEAGRFLYALTVREGKVKATVEALSRAYDLDTIEGVYNAQMPPVFNMVLATGCVCQLFLPTYESSLGILKHVVAMDKKAMDMNNVVLLSSSQHPYLTPKSVRLGRLFVYHVQVDENRGIWAMFRIRETNQELSDEDEAKKTSCSFDLSVVELNAVSNLLDKVPYKRLLAQAFPSRNPADFAVHVTTAPSAAAAHTAVNQYFADFLSSPHATHIAHVKSALTAAQLRACLPALNELPLLVEDLGVNDRRVNELSWRKDLATNAIAGFGASFESFVDRLQSARYAQVPLCNLGTDLGTAMLDVCYGRLLQRNKHVLWCSREATPDFGGHEVSSAAEEAFVSTSANEATVARCFCYDMRVYNLCINAIRHCDFLQENQTRDVVSEDDGCGKAFEVLRLLVSNLLQEVTARKDPTANFLLMSVNRWLLNARALLFNPLLLRVVYRLMHLMFAALLQELKRMGLGVVFASYERLVVATHKYTFEDAKQTLSFIVDTVQSKDVFRLVNFVADTVFSSLIWYNPNNFTGYVVWSEDAEDEACGVLSQWSLASLLPARLKEFFLAVAHSYLLRPLQYRETLLKELAGGAVKGDEVFGKELEYVRKMIRTELSKDLIMEISRLLSDTTTELHVFPEEVKRYYNVTNPILELVKLICLVMQMEKNVDQEVVVLRRQLLRNMRVKEYSEEAQFVDPFNSFVIPAVFCPFCNSVRNIDLCSDPDLQVSALEQPWKCDQCGSAYDMGAIEMTIIDICNRKMLSFLQQDLKCQKCQQLKKDCLSRYCSCSGKWVYKEIQTKDLRKQFEIVKRKAEFHGMEWLAEVLTNYGV</sequence>
<dbReference type="Pfam" id="PF23250">
    <property type="entry name" value="zf_DPOE_2"/>
    <property type="match status" value="1"/>
</dbReference>
<dbReference type="GO" id="GO:0006272">
    <property type="term" value="P:leading strand elongation"/>
    <property type="evidence" value="ECO:0007669"/>
    <property type="project" value="TreeGrafter"/>
</dbReference>
<evidence type="ECO:0000256" key="4">
    <source>
        <dbReference type="ARBA" id="ARBA00022679"/>
    </source>
</evidence>
<evidence type="ECO:0000256" key="1">
    <source>
        <dbReference type="ARBA" id="ARBA00004123"/>
    </source>
</evidence>
<keyword evidence="14 15" id="KW-0539">Nucleus</keyword>
<dbReference type="Gene3D" id="3.30.420.10">
    <property type="entry name" value="Ribonuclease H-like superfamily/Ribonuclease H"/>
    <property type="match status" value="1"/>
</dbReference>
<dbReference type="PANTHER" id="PTHR10670">
    <property type="entry name" value="DNA POLYMERASE EPSILON CATALYTIC SUBUNIT A"/>
    <property type="match status" value="1"/>
</dbReference>
<dbReference type="STRING" id="478820.A0A196SQL8"/>
<keyword evidence="13 15" id="KW-0238">DNA-binding</keyword>
<dbReference type="GO" id="GO:0003677">
    <property type="term" value="F:DNA binding"/>
    <property type="evidence" value="ECO:0007669"/>
    <property type="project" value="UniProtKB-KW"/>
</dbReference>
<evidence type="ECO:0000256" key="8">
    <source>
        <dbReference type="ARBA" id="ARBA00022771"/>
    </source>
</evidence>
<evidence type="ECO:0000256" key="14">
    <source>
        <dbReference type="ARBA" id="ARBA00023242"/>
    </source>
</evidence>
<feature type="domain" description="DNA polymerase epsilon catalytic subunit A C-terminal" evidence="16">
    <location>
        <begin position="1483"/>
        <end position="1848"/>
    </location>
</feature>
<comment type="similarity">
    <text evidence="2 15">Belongs to the DNA polymerase type-B family.</text>
</comment>
<dbReference type="EC" id="2.7.7.7" evidence="15"/>
<dbReference type="GO" id="GO:0045004">
    <property type="term" value="P:DNA replication proofreading"/>
    <property type="evidence" value="ECO:0007669"/>
    <property type="project" value="TreeGrafter"/>
</dbReference>